<proteinExistence type="predicted"/>
<evidence type="ECO:0000313" key="1">
    <source>
        <dbReference type="EMBL" id="AEE17723.1"/>
    </source>
</evidence>
<evidence type="ECO:0000313" key="2">
    <source>
        <dbReference type="Proteomes" id="UP000006546"/>
    </source>
</evidence>
<dbReference type="RefSeq" id="WP_013759424.1">
    <property type="nucleotide sequence ID" value="NC_015500.1"/>
</dbReference>
<reference evidence="2" key="1">
    <citation type="submission" date="2011-04" db="EMBL/GenBank/DDBJ databases">
        <title>The complete genome of Treponema brennaborense DSM 12168.</title>
        <authorList>
            <person name="Lucas S."/>
            <person name="Han J."/>
            <person name="Lapidus A."/>
            <person name="Bruce D."/>
            <person name="Goodwin L."/>
            <person name="Pitluck S."/>
            <person name="Peters L."/>
            <person name="Kyrpides N."/>
            <person name="Mavromatis K."/>
            <person name="Ivanova N."/>
            <person name="Mikhailova N."/>
            <person name="Pagani I."/>
            <person name="Teshima H."/>
            <person name="Detter J.C."/>
            <person name="Tapia R."/>
            <person name="Han C."/>
            <person name="Land M."/>
            <person name="Hauser L."/>
            <person name="Markowitz V."/>
            <person name="Cheng J.-F."/>
            <person name="Hugenholtz P."/>
            <person name="Woyke T."/>
            <person name="Wu D."/>
            <person name="Gronow S."/>
            <person name="Wellnitz S."/>
            <person name="Brambilla E."/>
            <person name="Klenk H.-P."/>
            <person name="Eisen J.A."/>
        </authorList>
    </citation>
    <scope>NUCLEOTIDE SEQUENCE [LARGE SCALE GENOMIC DNA]</scope>
    <source>
        <strain evidence="2">DSM 12168 / CIP 105900 / DD5/3</strain>
    </source>
</reference>
<sequence>MNKIHVSICTGTACFVMGASEIMLLEEQLPPELQGRVEIEGITCFDKCKNAECGKAPFVQINGETIPEASLVTVIDRIRELAGA</sequence>
<dbReference type="SUPFAM" id="SSF52833">
    <property type="entry name" value="Thioredoxin-like"/>
    <property type="match status" value="1"/>
</dbReference>
<dbReference type="Proteomes" id="UP000006546">
    <property type="component" value="Chromosome"/>
</dbReference>
<dbReference type="Gene3D" id="3.40.30.10">
    <property type="entry name" value="Glutaredoxin"/>
    <property type="match status" value="1"/>
</dbReference>
<protein>
    <recommendedName>
        <fullName evidence="3">NADH dehydrogenase (Ubiquinone) 24 kDa subunit</fullName>
    </recommendedName>
</protein>
<dbReference type="KEGG" id="tbe:Trebr_2314"/>
<dbReference type="eggNOG" id="COG1905">
    <property type="taxonomic scope" value="Bacteria"/>
</dbReference>
<dbReference type="CDD" id="cd02980">
    <property type="entry name" value="TRX_Fd_family"/>
    <property type="match status" value="1"/>
</dbReference>
<dbReference type="InterPro" id="IPR036249">
    <property type="entry name" value="Thioredoxin-like_sf"/>
</dbReference>
<dbReference type="AlphaFoldDB" id="F4LLS9"/>
<dbReference type="EMBL" id="CP002696">
    <property type="protein sequence ID" value="AEE17723.1"/>
    <property type="molecule type" value="Genomic_DNA"/>
</dbReference>
<name>F4LLS9_TREBD</name>
<organism evidence="1 2">
    <name type="scientific">Treponema brennaborense (strain DSM 12168 / CIP 105900 / DD5/3)</name>
    <dbReference type="NCBI Taxonomy" id="906968"/>
    <lineage>
        <taxon>Bacteria</taxon>
        <taxon>Pseudomonadati</taxon>
        <taxon>Spirochaetota</taxon>
        <taxon>Spirochaetia</taxon>
        <taxon>Spirochaetales</taxon>
        <taxon>Treponemataceae</taxon>
        <taxon>Treponema</taxon>
    </lineage>
</organism>
<dbReference type="HOGENOM" id="CLU_177584_1_1_12"/>
<gene>
    <name evidence="1" type="ordered locus">Trebr_2314</name>
</gene>
<keyword evidence="2" id="KW-1185">Reference proteome</keyword>
<evidence type="ECO:0008006" key="3">
    <source>
        <dbReference type="Google" id="ProtNLM"/>
    </source>
</evidence>
<dbReference type="STRING" id="906968.Trebr_2314"/>
<accession>F4LLS9</accession>
<dbReference type="Pfam" id="PF01257">
    <property type="entry name" value="2Fe-2S_thioredx"/>
    <property type="match status" value="1"/>
</dbReference>